<dbReference type="AlphaFoldDB" id="A0AA39YUV8"/>
<protein>
    <submittedName>
        <fullName evidence="1">Uncharacterized protein</fullName>
    </submittedName>
</protein>
<accession>A0AA39YUV8</accession>
<dbReference type="Proteomes" id="UP001175001">
    <property type="component" value="Unassembled WGS sequence"/>
</dbReference>
<organism evidence="1 2">
    <name type="scientific">Lasiodiplodia hormozganensis</name>
    <dbReference type="NCBI Taxonomy" id="869390"/>
    <lineage>
        <taxon>Eukaryota</taxon>
        <taxon>Fungi</taxon>
        <taxon>Dikarya</taxon>
        <taxon>Ascomycota</taxon>
        <taxon>Pezizomycotina</taxon>
        <taxon>Dothideomycetes</taxon>
        <taxon>Dothideomycetes incertae sedis</taxon>
        <taxon>Botryosphaeriales</taxon>
        <taxon>Botryosphaeriaceae</taxon>
        <taxon>Lasiodiplodia</taxon>
    </lineage>
</organism>
<evidence type="ECO:0000313" key="2">
    <source>
        <dbReference type="Proteomes" id="UP001175001"/>
    </source>
</evidence>
<reference evidence="1" key="1">
    <citation type="submission" date="2023-06" db="EMBL/GenBank/DDBJ databases">
        <title>Multi-omics analyses reveal the molecular pathogenesis toolkit of Lasiodiplodia hormozganensis, a cross-kingdom pathogen.</title>
        <authorList>
            <person name="Felix C."/>
            <person name="Meneses R."/>
            <person name="Goncalves M.F.M."/>
            <person name="Tilleman L."/>
            <person name="Duarte A.S."/>
            <person name="Jorrin-Novo J.V."/>
            <person name="Van De Peer Y."/>
            <person name="Deforce D."/>
            <person name="Van Nieuwerburgh F."/>
            <person name="Esteves A.C."/>
            <person name="Alves A."/>
        </authorList>
    </citation>
    <scope>NUCLEOTIDE SEQUENCE</scope>
    <source>
        <strain evidence="1">CBS 339.90</strain>
    </source>
</reference>
<dbReference type="EMBL" id="JAUJDW010000015">
    <property type="protein sequence ID" value="KAK0659057.1"/>
    <property type="molecule type" value="Genomic_DNA"/>
</dbReference>
<gene>
    <name evidence="1" type="ORF">DIS24_g4338</name>
</gene>
<sequence>MDAQEHPDVQMALFLEARTELIAYFNSHLRDYLDGRPGFSAQLILISPRQEFMYMVTLWCEGDSFHQHGIACQYTVSSRRVAMETLWELVQ</sequence>
<name>A0AA39YUV8_9PEZI</name>
<evidence type="ECO:0000313" key="1">
    <source>
        <dbReference type="EMBL" id="KAK0659057.1"/>
    </source>
</evidence>
<keyword evidence="2" id="KW-1185">Reference proteome</keyword>
<proteinExistence type="predicted"/>
<comment type="caution">
    <text evidence="1">The sequence shown here is derived from an EMBL/GenBank/DDBJ whole genome shotgun (WGS) entry which is preliminary data.</text>
</comment>